<sequence>MDVENGCKNARDHNFAHCATANDPDIVYYSDNRPVDPDMDPTLHDAFECDETASDVVDNHDRLLREVQKENDREAALIAAEEASLSNTNVDMFVPAHGSASLMEEHKHAEIELQVVSMKSLKAHKRPLPSLDDCEEQPPPPPPPQCSRYSEHQGNTSTQQYGALV</sequence>
<dbReference type="InParanoid" id="F8PKB6"/>
<evidence type="ECO:0000256" key="1">
    <source>
        <dbReference type="SAM" id="MobiDB-lite"/>
    </source>
</evidence>
<keyword evidence="3" id="KW-1185">Reference proteome</keyword>
<dbReference type="HOGENOM" id="CLU_1611787_0_0_1"/>
<dbReference type="EMBL" id="GL945475">
    <property type="protein sequence ID" value="EGO03830.1"/>
    <property type="molecule type" value="Genomic_DNA"/>
</dbReference>
<feature type="compositionally biased region" description="Polar residues" evidence="1">
    <location>
        <begin position="152"/>
        <end position="165"/>
    </location>
</feature>
<protein>
    <submittedName>
        <fullName evidence="2">Uncharacterized protein</fullName>
    </submittedName>
</protein>
<dbReference type="Proteomes" id="UP000008063">
    <property type="component" value="Unassembled WGS sequence"/>
</dbReference>
<gene>
    <name evidence="2" type="ORF">SERLA73DRAFT_69658</name>
</gene>
<evidence type="ECO:0000313" key="3">
    <source>
        <dbReference type="Proteomes" id="UP000008063"/>
    </source>
</evidence>
<dbReference type="AlphaFoldDB" id="F8PKB6"/>
<feature type="region of interest" description="Disordered" evidence="1">
    <location>
        <begin position="124"/>
        <end position="165"/>
    </location>
</feature>
<reference evidence="3" key="1">
    <citation type="journal article" date="2011" name="Science">
        <title>The plant cell wall-decomposing machinery underlies the functional diversity of forest fungi.</title>
        <authorList>
            <person name="Eastwood D.C."/>
            <person name="Floudas D."/>
            <person name="Binder M."/>
            <person name="Majcherczyk A."/>
            <person name="Schneider P."/>
            <person name="Aerts A."/>
            <person name="Asiegbu F.O."/>
            <person name="Baker S.E."/>
            <person name="Barry K."/>
            <person name="Bendiksby M."/>
            <person name="Blumentritt M."/>
            <person name="Coutinho P.M."/>
            <person name="Cullen D."/>
            <person name="de Vries R.P."/>
            <person name="Gathman A."/>
            <person name="Goodell B."/>
            <person name="Henrissat B."/>
            <person name="Ihrmark K."/>
            <person name="Kauserud H."/>
            <person name="Kohler A."/>
            <person name="LaButti K."/>
            <person name="Lapidus A."/>
            <person name="Lavin J.L."/>
            <person name="Lee Y.-H."/>
            <person name="Lindquist E."/>
            <person name="Lilly W."/>
            <person name="Lucas S."/>
            <person name="Morin E."/>
            <person name="Murat C."/>
            <person name="Oguiza J.A."/>
            <person name="Park J."/>
            <person name="Pisabarro A.G."/>
            <person name="Riley R."/>
            <person name="Rosling A."/>
            <person name="Salamov A."/>
            <person name="Schmidt O."/>
            <person name="Schmutz J."/>
            <person name="Skrede I."/>
            <person name="Stenlid J."/>
            <person name="Wiebenga A."/>
            <person name="Xie X."/>
            <person name="Kuees U."/>
            <person name="Hibbett D.S."/>
            <person name="Hoffmeister D."/>
            <person name="Hoegberg N."/>
            <person name="Martin F."/>
            <person name="Grigoriev I.V."/>
            <person name="Watkinson S.C."/>
        </authorList>
    </citation>
    <scope>NUCLEOTIDE SEQUENCE [LARGE SCALE GENOMIC DNA]</scope>
    <source>
        <strain evidence="3">strain S7.3</strain>
    </source>
</reference>
<proteinExistence type="predicted"/>
<accession>F8PKB6</accession>
<name>F8PKB6_SERL3</name>
<evidence type="ECO:0000313" key="2">
    <source>
        <dbReference type="EMBL" id="EGO03830.1"/>
    </source>
</evidence>
<organism evidence="3">
    <name type="scientific">Serpula lacrymans var. lacrymans (strain S7.3)</name>
    <name type="common">Dry rot fungus</name>
    <dbReference type="NCBI Taxonomy" id="936435"/>
    <lineage>
        <taxon>Eukaryota</taxon>
        <taxon>Fungi</taxon>
        <taxon>Dikarya</taxon>
        <taxon>Basidiomycota</taxon>
        <taxon>Agaricomycotina</taxon>
        <taxon>Agaricomycetes</taxon>
        <taxon>Agaricomycetidae</taxon>
        <taxon>Boletales</taxon>
        <taxon>Coniophorineae</taxon>
        <taxon>Serpulaceae</taxon>
        <taxon>Serpula</taxon>
    </lineage>
</organism>